<dbReference type="EMBL" id="DVOB01000154">
    <property type="protein sequence ID" value="HIU96479.1"/>
    <property type="molecule type" value="Genomic_DNA"/>
</dbReference>
<dbReference type="SUPFAM" id="SSF53213">
    <property type="entry name" value="LigB-like"/>
    <property type="match status" value="1"/>
</dbReference>
<dbReference type="GO" id="GO:0016702">
    <property type="term" value="F:oxidoreductase activity, acting on single donors with incorporation of molecular oxygen, incorporation of two atoms of oxygen"/>
    <property type="evidence" value="ECO:0007669"/>
    <property type="project" value="UniProtKB-ARBA"/>
</dbReference>
<dbReference type="PANTHER" id="PTHR13016:SF0">
    <property type="entry name" value="AMME SYNDROME CANDIDATE GENE 1 PROTEIN"/>
    <property type="match status" value="1"/>
</dbReference>
<dbReference type="InterPro" id="IPR002733">
    <property type="entry name" value="AMMECR1_domain"/>
</dbReference>
<reference evidence="2" key="1">
    <citation type="submission" date="2020-10" db="EMBL/GenBank/DDBJ databases">
        <authorList>
            <person name="Gilroy R."/>
        </authorList>
    </citation>
    <scope>NUCLEOTIDE SEQUENCE</scope>
    <source>
        <strain evidence="2">ChiSjej4B22-8349</strain>
    </source>
</reference>
<dbReference type="NCBIfam" id="TIGR00296">
    <property type="entry name" value="TIGR00296 family protein"/>
    <property type="match status" value="1"/>
</dbReference>
<feature type="domain" description="AMMECR1" evidence="1">
    <location>
        <begin position="291"/>
        <end position="462"/>
    </location>
</feature>
<evidence type="ECO:0000313" key="2">
    <source>
        <dbReference type="EMBL" id="HIU96479.1"/>
    </source>
</evidence>
<dbReference type="InterPro" id="IPR023473">
    <property type="entry name" value="AMMECR1"/>
</dbReference>
<protein>
    <submittedName>
        <fullName evidence="2">AmmeMemoRadiSam system protein A</fullName>
    </submittedName>
</protein>
<dbReference type="Gene3D" id="3.30.700.20">
    <property type="entry name" value="Hypothetical protein ph0010, domain 1"/>
    <property type="match status" value="1"/>
</dbReference>
<dbReference type="Proteomes" id="UP000824130">
    <property type="component" value="Unassembled WGS sequence"/>
</dbReference>
<dbReference type="NCBIfam" id="TIGR04336">
    <property type="entry name" value="AmmeMemoSam_B"/>
    <property type="match status" value="1"/>
</dbReference>
<organism evidence="2 3">
    <name type="scientific">Candidatus Allocopromorpha excrementipullorum</name>
    <dbReference type="NCBI Taxonomy" id="2840743"/>
    <lineage>
        <taxon>Bacteria</taxon>
        <taxon>Bacillati</taxon>
        <taxon>Bacillota</taxon>
        <taxon>Clostridia</taxon>
        <taxon>Eubacteriales</taxon>
        <taxon>Eubacteriaceae</taxon>
        <taxon>Eubacteriaceae incertae sedis</taxon>
        <taxon>Candidatus Allocopromorpha</taxon>
    </lineage>
</organism>
<evidence type="ECO:0000259" key="1">
    <source>
        <dbReference type="PROSITE" id="PS51112"/>
    </source>
</evidence>
<dbReference type="SUPFAM" id="SSF143447">
    <property type="entry name" value="AMMECR1-like"/>
    <property type="match status" value="1"/>
</dbReference>
<accession>A0A9D1N7B0</accession>
<dbReference type="Gene3D" id="3.40.830.10">
    <property type="entry name" value="LigB-like"/>
    <property type="match status" value="1"/>
</dbReference>
<dbReference type="InterPro" id="IPR027623">
    <property type="entry name" value="AmmeMemoSam_A"/>
</dbReference>
<dbReference type="InterPro" id="IPR036071">
    <property type="entry name" value="AMMECR1_dom_sf"/>
</dbReference>
<dbReference type="Pfam" id="PF02900">
    <property type="entry name" value="LigB"/>
    <property type="match status" value="1"/>
</dbReference>
<proteinExistence type="predicted"/>
<dbReference type="PROSITE" id="PS51112">
    <property type="entry name" value="AMMECR1"/>
    <property type="match status" value="1"/>
</dbReference>
<dbReference type="PANTHER" id="PTHR13016">
    <property type="entry name" value="AMMECR1 HOMOLOG"/>
    <property type="match status" value="1"/>
</dbReference>
<comment type="caution">
    <text evidence="2">The sequence shown here is derived from an EMBL/GenBank/DDBJ whole genome shotgun (WGS) entry which is preliminary data.</text>
</comment>
<dbReference type="InterPro" id="IPR027485">
    <property type="entry name" value="AMMECR1_N"/>
</dbReference>
<dbReference type="AlphaFoldDB" id="A0A9D1N7B0"/>
<sequence>MYVTGAIMVPHPPLIIPEVGRGQELAIQATIDAYHKAAEKLKSWEPETVVVLSPHTVMYADYFHISPGAGASGDFGQFGAPQVKLDVRYDTELVEALAQEAGRCGIPAGTLGERERRLDHGTMIPLWFLNKYYTDYRVVRIGLSGLAFSTHYELGQCIRKAADSCGRRIAVIGSGDLSHRLKEDGPYGFRKEGPEYDRRIMDVMGRGDFGKLLEFAEGFCEKAAECGHRSFVIMAGALDCLEVKAEPLSYEGTFGVGYGVCTYEVMGKGVDRDFLSQYEERMMRDAEKSREEEDAYVALARRSVETYVKTGRKMDIPTGLPDEMYERRAGAFVSLKEEGRLRGCIGTIAPVRPSLAEEIIENAVSAAARDPRFPEVKAGELGKLVYSVDVLGEPEEISSPEQLDVKRYGVIVTQDHRRGLLLPDLEGVDTVEQQISIAKMKAGIDEEATDVRLERFEVVRHF</sequence>
<dbReference type="Pfam" id="PF01871">
    <property type="entry name" value="AMMECR1"/>
    <property type="match status" value="1"/>
</dbReference>
<dbReference type="InterPro" id="IPR004183">
    <property type="entry name" value="Xdiol_dOase_suB"/>
</dbReference>
<reference evidence="2" key="2">
    <citation type="journal article" date="2021" name="PeerJ">
        <title>Extensive microbial diversity within the chicken gut microbiome revealed by metagenomics and culture.</title>
        <authorList>
            <person name="Gilroy R."/>
            <person name="Ravi A."/>
            <person name="Getino M."/>
            <person name="Pursley I."/>
            <person name="Horton D.L."/>
            <person name="Alikhan N.F."/>
            <person name="Baker D."/>
            <person name="Gharbi K."/>
            <person name="Hall N."/>
            <person name="Watson M."/>
            <person name="Adriaenssens E.M."/>
            <person name="Foster-Nyarko E."/>
            <person name="Jarju S."/>
            <person name="Secka A."/>
            <person name="Antonio M."/>
            <person name="Oren A."/>
            <person name="Chaudhuri R.R."/>
            <person name="La Ragione R."/>
            <person name="Hildebrand F."/>
            <person name="Pallen M.J."/>
        </authorList>
    </citation>
    <scope>NUCLEOTIDE SEQUENCE</scope>
    <source>
        <strain evidence="2">ChiSjej4B22-8349</strain>
    </source>
</reference>
<dbReference type="CDD" id="cd07951">
    <property type="entry name" value="ED_3B_N_AMMECR1"/>
    <property type="match status" value="1"/>
</dbReference>
<dbReference type="NCBIfam" id="TIGR04335">
    <property type="entry name" value="AmmeMemoSam_A"/>
    <property type="match status" value="1"/>
</dbReference>
<evidence type="ECO:0000313" key="3">
    <source>
        <dbReference type="Proteomes" id="UP000824130"/>
    </source>
</evidence>
<gene>
    <name evidence="2" type="primary">amrA</name>
    <name evidence="2" type="ORF">IAD25_07235</name>
</gene>
<name>A0A9D1N7B0_9FIRM</name>
<dbReference type="GO" id="GO:0008198">
    <property type="term" value="F:ferrous iron binding"/>
    <property type="evidence" value="ECO:0007669"/>
    <property type="project" value="InterPro"/>
</dbReference>